<proteinExistence type="predicted"/>
<sequence length="135" mass="15660">MLCSTLPLTCSMEDIIFRDPMNAFAGIENYKSMLWGLRFHGRISFRALWVDIVSVWQPVDKNTIMVHWIVHGIPRGPWKSRSRFDGTSEYKLDKYDKIYEHKVDNVAVNGPQKHLLLTVEHSFNLIGLSQAVRDN</sequence>
<dbReference type="InterPro" id="IPR018790">
    <property type="entry name" value="DUF2358"/>
</dbReference>
<dbReference type="PANTHER" id="PTHR31094">
    <property type="entry name" value="RIKEN CDNA 2310061I04 GENE"/>
    <property type="match status" value="1"/>
</dbReference>
<name>A0A8X8YTU9_SALSN</name>
<reference evidence="1" key="2">
    <citation type="submission" date="2020-08" db="EMBL/GenBank/DDBJ databases">
        <title>Plant Genome Project.</title>
        <authorList>
            <person name="Zhang R.-G."/>
        </authorList>
    </citation>
    <scope>NUCLEOTIDE SEQUENCE</scope>
    <source>
        <strain evidence="1">Huo1</strain>
        <tissue evidence="1">Leaf</tissue>
    </source>
</reference>
<accession>A0A8X8YTU9</accession>
<dbReference type="EMBL" id="PNBA02000001">
    <property type="protein sequence ID" value="KAG6437634.1"/>
    <property type="molecule type" value="Genomic_DNA"/>
</dbReference>
<reference evidence="1" key="1">
    <citation type="submission" date="2018-01" db="EMBL/GenBank/DDBJ databases">
        <authorList>
            <person name="Mao J.F."/>
        </authorList>
    </citation>
    <scope>NUCLEOTIDE SEQUENCE</scope>
    <source>
        <strain evidence="1">Huo1</strain>
        <tissue evidence="1">Leaf</tissue>
    </source>
</reference>
<protein>
    <submittedName>
        <fullName evidence="1">Uncharacterized protein</fullName>
    </submittedName>
</protein>
<dbReference type="InterPro" id="IPR032710">
    <property type="entry name" value="NTF2-like_dom_sf"/>
</dbReference>
<dbReference type="Pfam" id="PF10184">
    <property type="entry name" value="DUF2358"/>
    <property type="match status" value="1"/>
</dbReference>
<evidence type="ECO:0000313" key="1">
    <source>
        <dbReference type="EMBL" id="KAG6437634.1"/>
    </source>
</evidence>
<gene>
    <name evidence="1" type="ORF">SASPL_102555</name>
</gene>
<dbReference type="AlphaFoldDB" id="A0A8X8YTU9"/>
<dbReference type="PANTHER" id="PTHR31094:SF2">
    <property type="entry name" value="RIKEN CDNA 2310061I04 GENE"/>
    <property type="match status" value="1"/>
</dbReference>
<dbReference type="Proteomes" id="UP000298416">
    <property type="component" value="Unassembled WGS sequence"/>
</dbReference>
<organism evidence="1">
    <name type="scientific">Salvia splendens</name>
    <name type="common">Scarlet sage</name>
    <dbReference type="NCBI Taxonomy" id="180675"/>
    <lineage>
        <taxon>Eukaryota</taxon>
        <taxon>Viridiplantae</taxon>
        <taxon>Streptophyta</taxon>
        <taxon>Embryophyta</taxon>
        <taxon>Tracheophyta</taxon>
        <taxon>Spermatophyta</taxon>
        <taxon>Magnoliopsida</taxon>
        <taxon>eudicotyledons</taxon>
        <taxon>Gunneridae</taxon>
        <taxon>Pentapetalae</taxon>
        <taxon>asterids</taxon>
        <taxon>lamiids</taxon>
        <taxon>Lamiales</taxon>
        <taxon>Lamiaceae</taxon>
        <taxon>Nepetoideae</taxon>
        <taxon>Mentheae</taxon>
        <taxon>Salviinae</taxon>
        <taxon>Salvia</taxon>
        <taxon>Salvia subgen. Calosphace</taxon>
        <taxon>core Calosphace</taxon>
    </lineage>
</organism>
<comment type="caution">
    <text evidence="1">The sequence shown here is derived from an EMBL/GenBank/DDBJ whole genome shotgun (WGS) entry which is preliminary data.</text>
</comment>
<keyword evidence="2" id="KW-1185">Reference proteome</keyword>
<dbReference type="SUPFAM" id="SSF54427">
    <property type="entry name" value="NTF2-like"/>
    <property type="match status" value="1"/>
</dbReference>
<evidence type="ECO:0000313" key="2">
    <source>
        <dbReference type="Proteomes" id="UP000298416"/>
    </source>
</evidence>